<name>A0A835MR26_9ROSI</name>
<dbReference type="EMBL" id="JADGMS010000009">
    <property type="protein sequence ID" value="KAF9675787.1"/>
    <property type="molecule type" value="Genomic_DNA"/>
</dbReference>
<proteinExistence type="predicted"/>
<evidence type="ECO:0000313" key="2">
    <source>
        <dbReference type="Proteomes" id="UP000657918"/>
    </source>
</evidence>
<reference evidence="1 2" key="1">
    <citation type="submission" date="2020-10" db="EMBL/GenBank/DDBJ databases">
        <title>Plant Genome Project.</title>
        <authorList>
            <person name="Zhang R.-G."/>
        </authorList>
    </citation>
    <scope>NUCLEOTIDE SEQUENCE [LARGE SCALE GENOMIC DNA]</scope>
    <source>
        <strain evidence="1">FAFU-HL-1</strain>
        <tissue evidence="1">Leaf</tissue>
    </source>
</reference>
<gene>
    <name evidence="1" type="ORF">SADUNF_Sadunf09G0069100</name>
</gene>
<evidence type="ECO:0000313" key="1">
    <source>
        <dbReference type="EMBL" id="KAF9675787.1"/>
    </source>
</evidence>
<comment type="caution">
    <text evidence="1">The sequence shown here is derived from an EMBL/GenBank/DDBJ whole genome shotgun (WGS) entry which is preliminary data.</text>
</comment>
<accession>A0A835MR26</accession>
<dbReference type="Proteomes" id="UP000657918">
    <property type="component" value="Unassembled WGS sequence"/>
</dbReference>
<keyword evidence="2" id="KW-1185">Reference proteome</keyword>
<sequence>MEKDGFPLEHKKSKRGKFCSLRVDDETKSPPCKIWSFVQRELKVIGQEEFFCSRRKLTHSLSRQKRSWKNIIFTDDEMGFIYRSADGVPLRPIPLTITKLFKKILE</sequence>
<dbReference type="AlphaFoldDB" id="A0A835MR26"/>
<protein>
    <submittedName>
        <fullName evidence="1">Uncharacterized protein</fullName>
    </submittedName>
</protein>
<organism evidence="1 2">
    <name type="scientific">Salix dunnii</name>
    <dbReference type="NCBI Taxonomy" id="1413687"/>
    <lineage>
        <taxon>Eukaryota</taxon>
        <taxon>Viridiplantae</taxon>
        <taxon>Streptophyta</taxon>
        <taxon>Embryophyta</taxon>
        <taxon>Tracheophyta</taxon>
        <taxon>Spermatophyta</taxon>
        <taxon>Magnoliopsida</taxon>
        <taxon>eudicotyledons</taxon>
        <taxon>Gunneridae</taxon>
        <taxon>Pentapetalae</taxon>
        <taxon>rosids</taxon>
        <taxon>fabids</taxon>
        <taxon>Malpighiales</taxon>
        <taxon>Salicaceae</taxon>
        <taxon>Saliceae</taxon>
        <taxon>Salix</taxon>
    </lineage>
</organism>